<dbReference type="InterPro" id="IPR036770">
    <property type="entry name" value="Ankyrin_rpt-contain_sf"/>
</dbReference>
<dbReference type="EMBL" id="MLAK01000956">
    <property type="protein sequence ID" value="OHT00415.1"/>
    <property type="molecule type" value="Genomic_DNA"/>
</dbReference>
<keyword evidence="2" id="KW-1185">Reference proteome</keyword>
<accession>A0A1J4JMS2</accession>
<sequence length="432" mass="51064">MESTINSYIELQDIIIQLNEENIMSCKAYFSDTDKTHISNHLKQIAHYIYFATIIRQNSIDLIMDLFTFLISISDEENELNMISGYFLDYVFMPPPSKSDITIKNGPISFMRKLYENGIYTIDCIIERIEKFMNQFPKYGNCFLLFFFWFLPEIEEKRSDLYSKTLSMFDSQQLLMFPHIFIKFFRDFENIRADEWKLYKFLINNHYYPSSIEYTISIDDVSGLQVKLQSIPGLRINNDADFRNYLNEKRIENSIFETNYILQNQPTFIQFAIAHNAVKCTAFLLLQQSRLEEHQYQRYPTAHFAVAAENIQMLHKLEQEKCNFNGTLNIAAFYHRREIFDWLNSTMFINLNNIDFDCGPVLHSCIGTENYTVFQIYFEKGMNVNQRDRTKKTILFEAARTNHIDIVAYLLSNPLIQVNSMAVFSVFLSCLF</sequence>
<gene>
    <name evidence="1" type="ORF">TRFO_32916</name>
</gene>
<name>A0A1J4JMS2_9EUKA</name>
<evidence type="ECO:0000313" key="1">
    <source>
        <dbReference type="EMBL" id="OHT00415.1"/>
    </source>
</evidence>
<protein>
    <submittedName>
        <fullName evidence="1">Uncharacterized protein</fullName>
    </submittedName>
</protein>
<evidence type="ECO:0000313" key="2">
    <source>
        <dbReference type="Proteomes" id="UP000179807"/>
    </source>
</evidence>
<dbReference type="VEuPathDB" id="TrichDB:TRFO_32916"/>
<proteinExistence type="predicted"/>
<dbReference type="SUPFAM" id="SSF48403">
    <property type="entry name" value="Ankyrin repeat"/>
    <property type="match status" value="1"/>
</dbReference>
<comment type="caution">
    <text evidence="1">The sequence shown here is derived from an EMBL/GenBank/DDBJ whole genome shotgun (WGS) entry which is preliminary data.</text>
</comment>
<dbReference type="InterPro" id="IPR002110">
    <property type="entry name" value="Ankyrin_rpt"/>
</dbReference>
<dbReference type="Proteomes" id="UP000179807">
    <property type="component" value="Unassembled WGS sequence"/>
</dbReference>
<dbReference type="Pfam" id="PF12796">
    <property type="entry name" value="Ank_2"/>
    <property type="match status" value="1"/>
</dbReference>
<dbReference type="RefSeq" id="XP_068353551.1">
    <property type="nucleotide sequence ID" value="XM_068508765.1"/>
</dbReference>
<dbReference type="PANTHER" id="PTHR24159:SF5">
    <property type="entry name" value="ANK_REP_REGION DOMAIN-CONTAINING PROTEIN"/>
    <property type="match status" value="1"/>
</dbReference>
<dbReference type="GeneID" id="94843469"/>
<organism evidence="1 2">
    <name type="scientific">Tritrichomonas foetus</name>
    <dbReference type="NCBI Taxonomy" id="1144522"/>
    <lineage>
        <taxon>Eukaryota</taxon>
        <taxon>Metamonada</taxon>
        <taxon>Parabasalia</taxon>
        <taxon>Tritrichomonadida</taxon>
        <taxon>Tritrichomonadidae</taxon>
        <taxon>Tritrichomonas</taxon>
    </lineage>
</organism>
<reference evidence="1" key="1">
    <citation type="submission" date="2016-10" db="EMBL/GenBank/DDBJ databases">
        <authorList>
            <person name="Benchimol M."/>
            <person name="Almeida L.G."/>
            <person name="Vasconcelos A.T."/>
            <person name="Perreira-Neves A."/>
            <person name="Rosa I.A."/>
            <person name="Tasca T."/>
            <person name="Bogo M.R."/>
            <person name="de Souza W."/>
        </authorList>
    </citation>
    <scope>NUCLEOTIDE SEQUENCE [LARGE SCALE GENOMIC DNA]</scope>
    <source>
        <strain evidence="1">K</strain>
    </source>
</reference>
<dbReference type="AlphaFoldDB" id="A0A1J4JMS2"/>
<dbReference type="Gene3D" id="1.25.40.20">
    <property type="entry name" value="Ankyrin repeat-containing domain"/>
    <property type="match status" value="1"/>
</dbReference>
<dbReference type="PANTHER" id="PTHR24159">
    <property type="match status" value="1"/>
</dbReference>